<dbReference type="GO" id="GO:0051301">
    <property type="term" value="P:cell division"/>
    <property type="evidence" value="ECO:0007669"/>
    <property type="project" value="UniProtKB-KW"/>
</dbReference>
<protein>
    <recommendedName>
        <fullName evidence="10">Cyclin N-terminal domain-containing protein</fullName>
    </recommendedName>
</protein>
<dbReference type="InterPro" id="IPR039361">
    <property type="entry name" value="Cyclin"/>
</dbReference>
<evidence type="ECO:0000256" key="3">
    <source>
        <dbReference type="ARBA" id="ARBA00023306"/>
    </source>
</evidence>
<evidence type="ECO:0000259" key="6">
    <source>
        <dbReference type="SMART" id="SM00385"/>
    </source>
</evidence>
<dbReference type="SMART" id="SM00385">
    <property type="entry name" value="CYCLIN"/>
    <property type="match status" value="2"/>
</dbReference>
<keyword evidence="9" id="KW-1185">Reference proteome</keyword>
<dbReference type="AlphaFoldDB" id="G0WDM5"/>
<feature type="domain" description="Cyclin-like" evidence="6">
    <location>
        <begin position="279"/>
        <end position="369"/>
    </location>
</feature>
<feature type="compositionally biased region" description="Low complexity" evidence="5">
    <location>
        <begin position="10"/>
        <end position="20"/>
    </location>
</feature>
<dbReference type="GO" id="GO:0005634">
    <property type="term" value="C:nucleus"/>
    <property type="evidence" value="ECO:0007669"/>
    <property type="project" value="GOC"/>
</dbReference>
<dbReference type="eggNOG" id="KOG0653">
    <property type="taxonomic scope" value="Eukaryota"/>
</dbReference>
<reference evidence="8 9" key="1">
    <citation type="journal article" date="2011" name="Proc. Natl. Acad. Sci. U.S.A.">
        <title>Evolutionary erosion of yeast sex chromosomes by mating-type switching accidents.</title>
        <authorList>
            <person name="Gordon J.L."/>
            <person name="Armisen D."/>
            <person name="Proux-Wera E."/>
            <person name="Oheigeartaigh S.S."/>
            <person name="Byrne K.P."/>
            <person name="Wolfe K.H."/>
        </authorList>
    </citation>
    <scope>NUCLEOTIDE SEQUENCE [LARGE SCALE GENOMIC DNA]</scope>
    <source>
        <strain evidence="9">ATCC 10597 / BCRC 20456 / CBS 421 / NBRC 0211 / NRRL Y-12639</strain>
    </source>
</reference>
<dbReference type="Pfam" id="PF02984">
    <property type="entry name" value="Cyclin_C"/>
    <property type="match status" value="1"/>
</dbReference>
<dbReference type="RefSeq" id="XP_003671129.2">
    <property type="nucleotide sequence ID" value="XM_003671081.2"/>
</dbReference>
<evidence type="ECO:0000256" key="4">
    <source>
        <dbReference type="RuleBase" id="RU000383"/>
    </source>
</evidence>
<dbReference type="Proteomes" id="UP000000689">
    <property type="component" value="Chromosome 7"/>
</dbReference>
<evidence type="ECO:0000313" key="8">
    <source>
        <dbReference type="EMBL" id="CCD25886.2"/>
    </source>
</evidence>
<dbReference type="GO" id="GO:0000082">
    <property type="term" value="P:G1/S transition of mitotic cell cycle"/>
    <property type="evidence" value="ECO:0007669"/>
    <property type="project" value="EnsemblFungi"/>
</dbReference>
<comment type="similarity">
    <text evidence="4">Belongs to the cyclin family.</text>
</comment>
<dbReference type="GO" id="GO:0045740">
    <property type="term" value="P:positive regulation of DNA replication"/>
    <property type="evidence" value="ECO:0007669"/>
    <property type="project" value="EnsemblFungi"/>
</dbReference>
<proteinExistence type="inferred from homology"/>
<dbReference type="GO" id="GO:0016538">
    <property type="term" value="F:cyclin-dependent protein serine/threonine kinase regulator activity"/>
    <property type="evidence" value="ECO:0007669"/>
    <property type="project" value="EnsemblFungi"/>
</dbReference>
<dbReference type="SUPFAM" id="SSF47954">
    <property type="entry name" value="Cyclin-like"/>
    <property type="match status" value="2"/>
</dbReference>
<dbReference type="InterPro" id="IPR036915">
    <property type="entry name" value="Cyclin-like_sf"/>
</dbReference>
<dbReference type="InterPro" id="IPR013763">
    <property type="entry name" value="Cyclin-like_dom"/>
</dbReference>
<dbReference type="SMART" id="SM01332">
    <property type="entry name" value="Cyclin_C"/>
    <property type="match status" value="1"/>
</dbReference>
<feature type="region of interest" description="Disordered" evidence="5">
    <location>
        <begin position="100"/>
        <end position="120"/>
    </location>
</feature>
<evidence type="ECO:0000256" key="1">
    <source>
        <dbReference type="ARBA" id="ARBA00022618"/>
    </source>
</evidence>
<dbReference type="Pfam" id="PF00134">
    <property type="entry name" value="Cyclin_N"/>
    <property type="match status" value="1"/>
</dbReference>
<keyword evidence="3" id="KW-0131">Cell cycle</keyword>
<organism evidence="8 9">
    <name type="scientific">Naumovozyma dairenensis (strain ATCC 10597 / BCRC 20456 / CBS 421 / NBRC 0211 / NRRL Y-12639)</name>
    <name type="common">Saccharomyces dairenensis</name>
    <dbReference type="NCBI Taxonomy" id="1071378"/>
    <lineage>
        <taxon>Eukaryota</taxon>
        <taxon>Fungi</taxon>
        <taxon>Dikarya</taxon>
        <taxon>Ascomycota</taxon>
        <taxon>Saccharomycotina</taxon>
        <taxon>Saccharomycetes</taxon>
        <taxon>Saccharomycetales</taxon>
        <taxon>Saccharomycetaceae</taxon>
        <taxon>Naumovozyma</taxon>
    </lineage>
</organism>
<dbReference type="Gene3D" id="1.10.472.10">
    <property type="entry name" value="Cyclin-like"/>
    <property type="match status" value="2"/>
</dbReference>
<gene>
    <name evidence="8" type="primary">NDAI0G01100</name>
    <name evidence="8" type="ordered locus">NDAI_0G01100</name>
</gene>
<evidence type="ECO:0008006" key="10">
    <source>
        <dbReference type="Google" id="ProtNLM"/>
    </source>
</evidence>
<dbReference type="InterPro" id="IPR004367">
    <property type="entry name" value="Cyclin_C-dom"/>
</dbReference>
<feature type="domain" description="Cyclin C-terminal" evidence="7">
    <location>
        <begin position="275"/>
        <end position="395"/>
    </location>
</feature>
<dbReference type="OrthoDB" id="5590282at2759"/>
<dbReference type="GO" id="GO:0032880">
    <property type="term" value="P:regulation of protein localization"/>
    <property type="evidence" value="ECO:0007669"/>
    <property type="project" value="EnsemblFungi"/>
</dbReference>
<feature type="region of interest" description="Disordered" evidence="5">
    <location>
        <begin position="1"/>
        <end position="30"/>
    </location>
</feature>
<dbReference type="PANTHER" id="PTHR10177">
    <property type="entry name" value="CYCLINS"/>
    <property type="match status" value="1"/>
</dbReference>
<keyword evidence="2 4" id="KW-0195">Cyclin</keyword>
<sequence>MSQYIPAISNTTNNDENNNTLSIGGPEHATTKRTVLGEVPINPKKGNIKPSIDLQNSKIRSIINITRKRRLPNENEGDRDPLTKKLKIYKDTESIGDETNDETLIGDIEENDKENKKPNKPINWKDLDTLEQDDISMVTEYSNDIFQYLYEKEISMVPTHNYLLDSNSKYHIRPSMRAILIDWLVEVHEKFHYANETLFLGINIMDRFLSFNKVTVTKLQLLAVTSMFIAAKFEEVKLPKLSNYSYITDGAASNNDIKNAELYILKNLNFNIAWPNPMNFLRRISKVDKYDFQTRFIGKFLLEYLMCSHKFISLKSSMLSAIAMYVARMITSPKLKWDNTCIHYSGDIDAENCQAFEENCQELIEEIVNPTITIDSLITKYKKPKFNAIYFKVHDWCSNYLNNENDNSFKKTL</sequence>
<evidence type="ECO:0000256" key="2">
    <source>
        <dbReference type="ARBA" id="ARBA00023127"/>
    </source>
</evidence>
<dbReference type="HOGENOM" id="CLU_020695_12_4_1"/>
<evidence type="ECO:0000256" key="5">
    <source>
        <dbReference type="SAM" id="MobiDB-lite"/>
    </source>
</evidence>
<feature type="domain" description="Cyclin-like" evidence="6">
    <location>
        <begin position="182"/>
        <end position="266"/>
    </location>
</feature>
<dbReference type="GO" id="GO:0006279">
    <property type="term" value="P:premeiotic DNA replication"/>
    <property type="evidence" value="ECO:0007669"/>
    <property type="project" value="EnsemblFungi"/>
</dbReference>
<evidence type="ECO:0000313" key="9">
    <source>
        <dbReference type="Proteomes" id="UP000000689"/>
    </source>
</evidence>
<dbReference type="GO" id="GO:0006355">
    <property type="term" value="P:regulation of DNA-templated transcription"/>
    <property type="evidence" value="ECO:0007669"/>
    <property type="project" value="EnsemblFungi"/>
</dbReference>
<name>G0WDM5_NAUDC</name>
<dbReference type="FunFam" id="1.10.472.10:FF:000001">
    <property type="entry name" value="G2/mitotic-specific cyclin"/>
    <property type="match status" value="1"/>
</dbReference>
<dbReference type="GeneID" id="11497282"/>
<dbReference type="EMBL" id="HE580273">
    <property type="protein sequence ID" value="CCD25886.2"/>
    <property type="molecule type" value="Genomic_DNA"/>
</dbReference>
<dbReference type="InterPro" id="IPR006671">
    <property type="entry name" value="Cyclin_N"/>
</dbReference>
<dbReference type="GO" id="GO:0000307">
    <property type="term" value="C:cyclin-dependent protein kinase holoenzyme complex"/>
    <property type="evidence" value="ECO:0007669"/>
    <property type="project" value="EnsemblFungi"/>
</dbReference>
<keyword evidence="1" id="KW-0132">Cell division</keyword>
<dbReference type="KEGG" id="ndi:NDAI_0G01100"/>
<accession>G0WDM5</accession>
<evidence type="ECO:0000259" key="7">
    <source>
        <dbReference type="SMART" id="SM01332"/>
    </source>
</evidence>
<dbReference type="OMA" id="IMEYSIC"/>
<dbReference type="STRING" id="1071378.G0WDM5"/>